<dbReference type="EMBL" id="BMWX01000004">
    <property type="protein sequence ID" value="GGZ33041.1"/>
    <property type="molecule type" value="Genomic_DNA"/>
</dbReference>
<dbReference type="PANTHER" id="PTHR30273:SF2">
    <property type="entry name" value="PROTEIN FECR"/>
    <property type="match status" value="1"/>
</dbReference>
<keyword evidence="5" id="KW-1185">Reference proteome</keyword>
<keyword evidence="1" id="KW-0472">Membrane</keyword>
<reference evidence="4" key="2">
    <citation type="submission" date="2020-09" db="EMBL/GenBank/DDBJ databases">
        <authorList>
            <person name="Sun Q."/>
            <person name="Kim S."/>
        </authorList>
    </citation>
    <scope>NUCLEOTIDE SEQUENCE</scope>
    <source>
        <strain evidence="4">KCTC 12368</strain>
    </source>
</reference>
<evidence type="ECO:0000259" key="2">
    <source>
        <dbReference type="Pfam" id="PF04773"/>
    </source>
</evidence>
<dbReference type="AlphaFoldDB" id="A0A918Q630"/>
<dbReference type="PANTHER" id="PTHR30273">
    <property type="entry name" value="PERIPLASMIC SIGNAL SENSOR AND SIGMA FACTOR ACTIVATOR FECR-RELATED"/>
    <property type="match status" value="1"/>
</dbReference>
<protein>
    <submittedName>
        <fullName evidence="4">Iron dicitrate transporter FecR</fullName>
    </submittedName>
</protein>
<feature type="transmembrane region" description="Helical" evidence="1">
    <location>
        <begin position="93"/>
        <end position="110"/>
    </location>
</feature>
<evidence type="ECO:0000313" key="4">
    <source>
        <dbReference type="EMBL" id="GGZ33041.1"/>
    </source>
</evidence>
<reference evidence="4" key="1">
    <citation type="journal article" date="2014" name="Int. J. Syst. Evol. Microbiol.">
        <title>Complete genome sequence of Corynebacterium casei LMG S-19264T (=DSM 44701T), isolated from a smear-ripened cheese.</title>
        <authorList>
            <consortium name="US DOE Joint Genome Institute (JGI-PGF)"/>
            <person name="Walter F."/>
            <person name="Albersmeier A."/>
            <person name="Kalinowski J."/>
            <person name="Ruckert C."/>
        </authorList>
    </citation>
    <scope>NUCLEOTIDE SEQUENCE</scope>
    <source>
        <strain evidence="4">KCTC 12368</strain>
    </source>
</reference>
<organism evidence="4 5">
    <name type="scientific">Echinicola pacifica</name>
    <dbReference type="NCBI Taxonomy" id="346377"/>
    <lineage>
        <taxon>Bacteria</taxon>
        <taxon>Pseudomonadati</taxon>
        <taxon>Bacteroidota</taxon>
        <taxon>Cytophagia</taxon>
        <taxon>Cytophagales</taxon>
        <taxon>Cyclobacteriaceae</taxon>
        <taxon>Echinicola</taxon>
    </lineage>
</organism>
<feature type="domain" description="Protein FecR C-terminal" evidence="3">
    <location>
        <begin position="325"/>
        <end position="388"/>
    </location>
</feature>
<dbReference type="RefSeq" id="WP_018475878.1">
    <property type="nucleotide sequence ID" value="NZ_BMWX01000004.1"/>
</dbReference>
<dbReference type="Gene3D" id="2.60.120.1440">
    <property type="match status" value="1"/>
</dbReference>
<proteinExistence type="predicted"/>
<evidence type="ECO:0000259" key="3">
    <source>
        <dbReference type="Pfam" id="PF16344"/>
    </source>
</evidence>
<comment type="caution">
    <text evidence="4">The sequence shown here is derived from an EMBL/GenBank/DDBJ whole genome shotgun (WGS) entry which is preliminary data.</text>
</comment>
<dbReference type="Gene3D" id="3.55.50.30">
    <property type="match status" value="1"/>
</dbReference>
<dbReference type="Pfam" id="PF16344">
    <property type="entry name" value="FecR_C"/>
    <property type="match status" value="1"/>
</dbReference>
<sequence length="396" mass="44673">MDNKDSYDFYAQLISKSIRGSLSMEEQSLLEGWLTEDPSNRSFYDQLISEDFLNQELRELEKIDTDEAFARLEARLNSKRENPSHSINQWKRIASVAAVFAVMLLGWTIYKASFESWSSDGLIGQNALVDADPGSNKAILVLADGQNIPLETIAEGRQEISPGMHIEKSNNQVIFKLDRLFAMASEKTNRIIVPQGGRYTVELPDGSKVWLNSASSLSFQSAFGVDSRQVYLEGEAYFEVAPDAQRPFLVEANGTQIQVLGTHFNVNAYTNEPATKTTLLEGKVQIRYGAHDKVLKPGQQAISNEALAISPVSTSEIMGWKEGYYRFKSTRLDEILRQLERWYSIKVVHDNELPLRHFSGTISMDTPLSKVLEMLELSGELDFQFKNGMLYVTEMK</sequence>
<dbReference type="FunFam" id="2.60.120.1440:FF:000001">
    <property type="entry name" value="Putative anti-sigma factor"/>
    <property type="match status" value="1"/>
</dbReference>
<evidence type="ECO:0000313" key="5">
    <source>
        <dbReference type="Proteomes" id="UP000619457"/>
    </source>
</evidence>
<dbReference type="Proteomes" id="UP000619457">
    <property type="component" value="Unassembled WGS sequence"/>
</dbReference>
<accession>A0A918Q630</accession>
<name>A0A918Q630_9BACT</name>
<dbReference type="InterPro" id="IPR012373">
    <property type="entry name" value="Ferrdict_sens_TM"/>
</dbReference>
<dbReference type="Pfam" id="PF04773">
    <property type="entry name" value="FecR"/>
    <property type="match status" value="1"/>
</dbReference>
<keyword evidence="1" id="KW-0812">Transmembrane</keyword>
<keyword evidence="1" id="KW-1133">Transmembrane helix</keyword>
<dbReference type="GO" id="GO:0016989">
    <property type="term" value="F:sigma factor antagonist activity"/>
    <property type="evidence" value="ECO:0007669"/>
    <property type="project" value="TreeGrafter"/>
</dbReference>
<feature type="domain" description="FecR protein" evidence="2">
    <location>
        <begin position="190"/>
        <end position="285"/>
    </location>
</feature>
<gene>
    <name evidence="4" type="ORF">GCM10007049_28340</name>
</gene>
<evidence type="ECO:0000256" key="1">
    <source>
        <dbReference type="SAM" id="Phobius"/>
    </source>
</evidence>
<dbReference type="InterPro" id="IPR032508">
    <property type="entry name" value="FecR_C"/>
</dbReference>
<dbReference type="InterPro" id="IPR006860">
    <property type="entry name" value="FecR"/>
</dbReference>